<evidence type="ECO:0000313" key="4">
    <source>
        <dbReference type="Proteomes" id="UP001175271"/>
    </source>
</evidence>
<feature type="transmembrane region" description="Helical" evidence="1">
    <location>
        <begin position="58"/>
        <end position="82"/>
    </location>
</feature>
<dbReference type="Proteomes" id="UP001175271">
    <property type="component" value="Unassembled WGS sequence"/>
</dbReference>
<accession>A0AA39M8S6</accession>
<proteinExistence type="predicted"/>
<keyword evidence="2" id="KW-0732">Signal</keyword>
<sequence>MRLLVFVLVAAVTFAKAALSESSSTPRATASSTTKEAFEEILSRRSTTFDPDKEGLNTIYLCSAIGCVVGAIISFIFFILAVSGTLCKPKKDKDIDSNML</sequence>
<dbReference type="AlphaFoldDB" id="A0AA39M8S6"/>
<evidence type="ECO:0000313" key="3">
    <source>
        <dbReference type="EMBL" id="KAK0425821.1"/>
    </source>
</evidence>
<evidence type="ECO:0000256" key="2">
    <source>
        <dbReference type="SAM" id="SignalP"/>
    </source>
</evidence>
<keyword evidence="4" id="KW-1185">Reference proteome</keyword>
<reference evidence="3" key="1">
    <citation type="submission" date="2023-06" db="EMBL/GenBank/DDBJ databases">
        <title>Genomic analysis of the entomopathogenic nematode Steinernema hermaphroditum.</title>
        <authorList>
            <person name="Schwarz E.M."/>
            <person name="Heppert J.K."/>
            <person name="Baniya A."/>
            <person name="Schwartz H.T."/>
            <person name="Tan C.-H."/>
            <person name="Antoshechkin I."/>
            <person name="Sternberg P.W."/>
            <person name="Goodrich-Blair H."/>
            <person name="Dillman A.R."/>
        </authorList>
    </citation>
    <scope>NUCLEOTIDE SEQUENCE</scope>
    <source>
        <strain evidence="3">PS9179</strain>
        <tissue evidence="3">Whole animal</tissue>
    </source>
</reference>
<protein>
    <submittedName>
        <fullName evidence="3">Uncharacterized protein</fullName>
    </submittedName>
</protein>
<evidence type="ECO:0000256" key="1">
    <source>
        <dbReference type="SAM" id="Phobius"/>
    </source>
</evidence>
<organism evidence="3 4">
    <name type="scientific">Steinernema hermaphroditum</name>
    <dbReference type="NCBI Taxonomy" id="289476"/>
    <lineage>
        <taxon>Eukaryota</taxon>
        <taxon>Metazoa</taxon>
        <taxon>Ecdysozoa</taxon>
        <taxon>Nematoda</taxon>
        <taxon>Chromadorea</taxon>
        <taxon>Rhabditida</taxon>
        <taxon>Tylenchina</taxon>
        <taxon>Panagrolaimomorpha</taxon>
        <taxon>Strongyloidoidea</taxon>
        <taxon>Steinernematidae</taxon>
        <taxon>Steinernema</taxon>
    </lineage>
</organism>
<dbReference type="EMBL" id="JAUCMV010000001">
    <property type="protein sequence ID" value="KAK0425821.1"/>
    <property type="molecule type" value="Genomic_DNA"/>
</dbReference>
<gene>
    <name evidence="3" type="ORF">QR680_009409</name>
</gene>
<keyword evidence="1" id="KW-0472">Membrane</keyword>
<feature type="signal peptide" evidence="2">
    <location>
        <begin position="1"/>
        <end position="17"/>
    </location>
</feature>
<feature type="chain" id="PRO_5041323880" evidence="2">
    <location>
        <begin position="18"/>
        <end position="100"/>
    </location>
</feature>
<comment type="caution">
    <text evidence="3">The sequence shown here is derived from an EMBL/GenBank/DDBJ whole genome shotgun (WGS) entry which is preliminary data.</text>
</comment>
<keyword evidence="1" id="KW-0812">Transmembrane</keyword>
<name>A0AA39M8S6_9BILA</name>
<keyword evidence="1" id="KW-1133">Transmembrane helix</keyword>